<sequence>MKFCPDSRKSFPPNRSSRWTRTPLIDLRLPRRTSISVCWMARPLRTCPFSWVVPSSISPTNKSGRVCCAVKPPFWDRVCYNSLFSTCLRRISSSACKKFVLVVKHSPDRKHLPQLLGTSNDSEHDCRVSASSLTCRT</sequence>
<organism evidence="1">
    <name type="scientific">Culex pipiens</name>
    <name type="common">House mosquito</name>
    <dbReference type="NCBI Taxonomy" id="7175"/>
    <lineage>
        <taxon>Eukaryota</taxon>
        <taxon>Metazoa</taxon>
        <taxon>Ecdysozoa</taxon>
        <taxon>Arthropoda</taxon>
        <taxon>Hexapoda</taxon>
        <taxon>Insecta</taxon>
        <taxon>Pterygota</taxon>
        <taxon>Neoptera</taxon>
        <taxon>Endopterygota</taxon>
        <taxon>Diptera</taxon>
        <taxon>Nematocera</taxon>
        <taxon>Culicoidea</taxon>
        <taxon>Culicidae</taxon>
        <taxon>Culicinae</taxon>
        <taxon>Culicini</taxon>
        <taxon>Culex</taxon>
        <taxon>Culex</taxon>
    </lineage>
</organism>
<name>A0A8D8KWC0_CULPI</name>
<dbReference type="EMBL" id="HBUE01229079">
    <property type="protein sequence ID" value="CAG6543712.1"/>
    <property type="molecule type" value="Transcribed_RNA"/>
</dbReference>
<dbReference type="EMBL" id="HBUE01335840">
    <property type="protein sequence ID" value="CAG6595836.1"/>
    <property type="molecule type" value="Transcribed_RNA"/>
</dbReference>
<dbReference type="EMBL" id="HBUE01335841">
    <property type="protein sequence ID" value="CAG6595838.1"/>
    <property type="molecule type" value="Transcribed_RNA"/>
</dbReference>
<evidence type="ECO:0000313" key="1">
    <source>
        <dbReference type="EMBL" id="CAG6595833.1"/>
    </source>
</evidence>
<accession>A0A8D8KWC0</accession>
<dbReference type="EMBL" id="HBUE01229074">
    <property type="protein sequence ID" value="CAG6543704.1"/>
    <property type="molecule type" value="Transcribed_RNA"/>
</dbReference>
<protein>
    <submittedName>
        <fullName evidence="1">(northern house mosquito) hypothetical protein</fullName>
    </submittedName>
</protein>
<dbReference type="AlphaFoldDB" id="A0A8D8KWC0"/>
<dbReference type="EMBL" id="HBUE01335836">
    <property type="protein sequence ID" value="CAG6595830.1"/>
    <property type="molecule type" value="Transcribed_RNA"/>
</dbReference>
<dbReference type="EMBL" id="HBUE01229076">
    <property type="protein sequence ID" value="CAG6543707.1"/>
    <property type="molecule type" value="Transcribed_RNA"/>
</dbReference>
<proteinExistence type="predicted"/>
<dbReference type="EMBL" id="HBUE01229078">
    <property type="protein sequence ID" value="CAG6543710.1"/>
    <property type="molecule type" value="Transcribed_RNA"/>
</dbReference>
<reference evidence="1" key="1">
    <citation type="submission" date="2021-05" db="EMBL/GenBank/DDBJ databases">
        <authorList>
            <person name="Alioto T."/>
            <person name="Alioto T."/>
            <person name="Gomez Garrido J."/>
        </authorList>
    </citation>
    <scope>NUCLEOTIDE SEQUENCE</scope>
</reference>
<dbReference type="EMBL" id="HBUE01335838">
    <property type="protein sequence ID" value="CAG6595833.1"/>
    <property type="molecule type" value="Transcribed_RNA"/>
</dbReference>